<dbReference type="InParanoid" id="A0A067RNU9"/>
<dbReference type="EMBL" id="KK852513">
    <property type="protein sequence ID" value="KDR22285.1"/>
    <property type="molecule type" value="Genomic_DNA"/>
</dbReference>
<gene>
    <name evidence="5" type="ORF">L798_02392</name>
</gene>
<dbReference type="GO" id="GO:0000978">
    <property type="term" value="F:RNA polymerase II cis-regulatory region sequence-specific DNA binding"/>
    <property type="evidence" value="ECO:0007669"/>
    <property type="project" value="TreeGrafter"/>
</dbReference>
<dbReference type="PANTHER" id="PTHR10270:SF317">
    <property type="entry name" value="TRANSCRIPTION FACTOR SOX-15-RELATED"/>
    <property type="match status" value="1"/>
</dbReference>
<dbReference type="eggNOG" id="KOG0527">
    <property type="taxonomic scope" value="Eukaryota"/>
</dbReference>
<dbReference type="GO" id="GO:0001228">
    <property type="term" value="F:DNA-binding transcription activator activity, RNA polymerase II-specific"/>
    <property type="evidence" value="ECO:0007669"/>
    <property type="project" value="TreeGrafter"/>
</dbReference>
<dbReference type="GO" id="GO:0005634">
    <property type="term" value="C:nucleus"/>
    <property type="evidence" value="ECO:0007669"/>
    <property type="project" value="UniProtKB-UniRule"/>
</dbReference>
<accession>A0A067RNU9</accession>
<dbReference type="AlphaFoldDB" id="A0A067RNU9"/>
<dbReference type="InterPro" id="IPR050140">
    <property type="entry name" value="SRY-related_HMG-box_TF-like"/>
</dbReference>
<evidence type="ECO:0000259" key="4">
    <source>
        <dbReference type="PROSITE" id="PS50118"/>
    </source>
</evidence>
<dbReference type="SUPFAM" id="SSF47095">
    <property type="entry name" value="HMG-box"/>
    <property type="match status" value="1"/>
</dbReference>
<protein>
    <submittedName>
        <fullName evidence="5">Putative transcription factor SOX-15</fullName>
    </submittedName>
</protein>
<reference evidence="5 6" key="1">
    <citation type="journal article" date="2014" name="Nat. Commun.">
        <title>Molecular traces of alternative social organization in a termite genome.</title>
        <authorList>
            <person name="Terrapon N."/>
            <person name="Li C."/>
            <person name="Robertson H.M."/>
            <person name="Ji L."/>
            <person name="Meng X."/>
            <person name="Booth W."/>
            <person name="Chen Z."/>
            <person name="Childers C.P."/>
            <person name="Glastad K.M."/>
            <person name="Gokhale K."/>
            <person name="Gowin J."/>
            <person name="Gronenberg W."/>
            <person name="Hermansen R.A."/>
            <person name="Hu H."/>
            <person name="Hunt B.G."/>
            <person name="Huylmans A.K."/>
            <person name="Khalil S.M."/>
            <person name="Mitchell R.D."/>
            <person name="Munoz-Torres M.C."/>
            <person name="Mustard J.A."/>
            <person name="Pan H."/>
            <person name="Reese J.T."/>
            <person name="Scharf M.E."/>
            <person name="Sun F."/>
            <person name="Vogel H."/>
            <person name="Xiao J."/>
            <person name="Yang W."/>
            <person name="Yang Z."/>
            <person name="Yang Z."/>
            <person name="Zhou J."/>
            <person name="Zhu J."/>
            <person name="Brent C.S."/>
            <person name="Elsik C.G."/>
            <person name="Goodisman M.A."/>
            <person name="Liberles D.A."/>
            <person name="Roe R.M."/>
            <person name="Vargo E.L."/>
            <person name="Vilcinskas A."/>
            <person name="Wang J."/>
            <person name="Bornberg-Bauer E."/>
            <person name="Korb J."/>
            <person name="Zhang G."/>
            <person name="Liebig J."/>
        </authorList>
    </citation>
    <scope>NUCLEOTIDE SEQUENCE [LARGE SCALE GENOMIC DNA]</scope>
    <source>
        <tissue evidence="5">Whole organism</tissue>
    </source>
</reference>
<dbReference type="InterPro" id="IPR009071">
    <property type="entry name" value="HMG_box_dom"/>
</dbReference>
<dbReference type="Proteomes" id="UP000027135">
    <property type="component" value="Unassembled WGS sequence"/>
</dbReference>
<keyword evidence="1 2" id="KW-0238">DNA-binding</keyword>
<organism evidence="5 6">
    <name type="scientific">Zootermopsis nevadensis</name>
    <name type="common">Dampwood termite</name>
    <dbReference type="NCBI Taxonomy" id="136037"/>
    <lineage>
        <taxon>Eukaryota</taxon>
        <taxon>Metazoa</taxon>
        <taxon>Ecdysozoa</taxon>
        <taxon>Arthropoda</taxon>
        <taxon>Hexapoda</taxon>
        <taxon>Insecta</taxon>
        <taxon>Pterygota</taxon>
        <taxon>Neoptera</taxon>
        <taxon>Polyneoptera</taxon>
        <taxon>Dictyoptera</taxon>
        <taxon>Blattodea</taxon>
        <taxon>Blattoidea</taxon>
        <taxon>Termitoidae</taxon>
        <taxon>Termopsidae</taxon>
        <taxon>Zootermopsis</taxon>
    </lineage>
</organism>
<proteinExistence type="predicted"/>
<keyword evidence="6" id="KW-1185">Reference proteome</keyword>
<evidence type="ECO:0000256" key="1">
    <source>
        <dbReference type="ARBA" id="ARBA00023125"/>
    </source>
</evidence>
<feature type="compositionally biased region" description="Basic and acidic residues" evidence="3">
    <location>
        <begin position="1"/>
        <end position="13"/>
    </location>
</feature>
<feature type="domain" description="HMG box" evidence="4">
    <location>
        <begin position="180"/>
        <end position="221"/>
    </location>
</feature>
<dbReference type="InterPro" id="IPR036910">
    <property type="entry name" value="HMG_box_dom_sf"/>
</dbReference>
<evidence type="ECO:0000313" key="5">
    <source>
        <dbReference type="EMBL" id="KDR22285.1"/>
    </source>
</evidence>
<evidence type="ECO:0000256" key="3">
    <source>
        <dbReference type="SAM" id="MobiDB-lite"/>
    </source>
</evidence>
<dbReference type="GO" id="GO:0030154">
    <property type="term" value="P:cell differentiation"/>
    <property type="evidence" value="ECO:0007669"/>
    <property type="project" value="TreeGrafter"/>
</dbReference>
<feature type="DNA-binding region" description="HMG box" evidence="2">
    <location>
        <begin position="180"/>
        <end position="221"/>
    </location>
</feature>
<dbReference type="Gene3D" id="1.10.30.10">
    <property type="entry name" value="High mobility group box domain"/>
    <property type="match status" value="1"/>
</dbReference>
<dbReference type="Pfam" id="PF00505">
    <property type="entry name" value="HMG_box"/>
    <property type="match status" value="1"/>
</dbReference>
<feature type="compositionally biased region" description="Low complexity" evidence="3">
    <location>
        <begin position="20"/>
        <end position="45"/>
    </location>
</feature>
<sequence>MLDEYKPELEHDSSSQQTMVNVSSYGGTTSSTLSSNLSPSTSPTLHHLHHLYSPRHHPAYEHHQYATDTDSPTAMVVPQIAPMLPSVLPGSATLNHRLTPSEECHWLSNGSLVGSPGGNIVGSAASLHHQNYQHHLSAGDVNLAGSAAGLKVGVHPGQHHHHHNHHSHQQQQKVLKEQRIRRPMNAFMVWAKVERKKLADENPDLHNADLSKMLEQRSHWEANRMPDSHGNRKFLTVFSRARHRSLYEPDESHPSKTKRGVASLKKKQLISQVECHKIW</sequence>
<dbReference type="PANTHER" id="PTHR10270">
    <property type="entry name" value="SOX TRANSCRIPTION FACTOR"/>
    <property type="match status" value="1"/>
</dbReference>
<name>A0A067RNU9_ZOONE</name>
<evidence type="ECO:0000313" key="6">
    <source>
        <dbReference type="Proteomes" id="UP000027135"/>
    </source>
</evidence>
<feature type="region of interest" description="Disordered" evidence="3">
    <location>
        <begin position="1"/>
        <end position="48"/>
    </location>
</feature>
<dbReference type="STRING" id="136037.A0A067RNU9"/>
<evidence type="ECO:0000256" key="2">
    <source>
        <dbReference type="PROSITE-ProRule" id="PRU00267"/>
    </source>
</evidence>
<keyword evidence="2" id="KW-0539">Nucleus</keyword>
<dbReference type="PROSITE" id="PS50118">
    <property type="entry name" value="HMG_BOX_2"/>
    <property type="match status" value="1"/>
</dbReference>